<reference evidence="1 2" key="1">
    <citation type="journal article" date="2022" name="New Phytol.">
        <title>Ecological generalism drives hyperdiversity of secondary metabolite gene clusters in xylarialean endophytes.</title>
        <authorList>
            <person name="Franco M.E.E."/>
            <person name="Wisecaver J.H."/>
            <person name="Arnold A.E."/>
            <person name="Ju Y.M."/>
            <person name="Slot J.C."/>
            <person name="Ahrendt S."/>
            <person name="Moore L.P."/>
            <person name="Eastman K.E."/>
            <person name="Scott K."/>
            <person name="Konkel Z."/>
            <person name="Mondo S.J."/>
            <person name="Kuo A."/>
            <person name="Hayes R.D."/>
            <person name="Haridas S."/>
            <person name="Andreopoulos B."/>
            <person name="Riley R."/>
            <person name="LaButti K."/>
            <person name="Pangilinan J."/>
            <person name="Lipzen A."/>
            <person name="Amirebrahimi M."/>
            <person name="Yan J."/>
            <person name="Adam C."/>
            <person name="Keymanesh K."/>
            <person name="Ng V."/>
            <person name="Louie K."/>
            <person name="Northen T."/>
            <person name="Drula E."/>
            <person name="Henrissat B."/>
            <person name="Hsieh H.M."/>
            <person name="Youens-Clark K."/>
            <person name="Lutzoni F."/>
            <person name="Miadlikowska J."/>
            <person name="Eastwood D.C."/>
            <person name="Hamelin R.C."/>
            <person name="Grigoriev I.V."/>
            <person name="U'Ren J.M."/>
        </authorList>
    </citation>
    <scope>NUCLEOTIDE SEQUENCE [LARGE SCALE GENOMIC DNA]</scope>
    <source>
        <strain evidence="1 2">CBS 119005</strain>
    </source>
</reference>
<sequence length="292" mass="32067">MSKPIPIPPRKGSRQPEADQEPKPPRWSEIEDKILKQGVARHGVNAWGKVAMMIWTRKDADQCRARWAELVPILHDEVARKEAARAKGPLGRERSTTSPASTSTAPRARTYFEPSSPSAAAEMARQLETAAGGFPQTPTPVPIRTKPEASSSSSSSRKSRTQPGTPLDESPPLLNPLLSPPPPFEMSPPSPPSHMPPPRPLHRSSTTTTMTTPTKSRFPSPLSLLSLAPLRRDRSKTAPTSPLAPAPETRKKKSSSKTAEEDDEEEDEDENWLSPHPLMPGLYRKPSKGFRK</sequence>
<keyword evidence="2" id="KW-1185">Reference proteome</keyword>
<name>A0ACB9ZFZ6_9PEZI</name>
<proteinExistence type="predicted"/>
<dbReference type="EMBL" id="MU393428">
    <property type="protein sequence ID" value="KAI4869735.1"/>
    <property type="molecule type" value="Genomic_DNA"/>
</dbReference>
<dbReference type="Proteomes" id="UP001497700">
    <property type="component" value="Unassembled WGS sequence"/>
</dbReference>
<accession>A0ACB9ZFZ6</accession>
<evidence type="ECO:0000313" key="2">
    <source>
        <dbReference type="Proteomes" id="UP001497700"/>
    </source>
</evidence>
<protein>
    <submittedName>
        <fullName evidence="1">Uncharacterized protein</fullName>
    </submittedName>
</protein>
<comment type="caution">
    <text evidence="1">The sequence shown here is derived from an EMBL/GenBank/DDBJ whole genome shotgun (WGS) entry which is preliminary data.</text>
</comment>
<organism evidence="1 2">
    <name type="scientific">Hypoxylon rubiginosum</name>
    <dbReference type="NCBI Taxonomy" id="110542"/>
    <lineage>
        <taxon>Eukaryota</taxon>
        <taxon>Fungi</taxon>
        <taxon>Dikarya</taxon>
        <taxon>Ascomycota</taxon>
        <taxon>Pezizomycotina</taxon>
        <taxon>Sordariomycetes</taxon>
        <taxon>Xylariomycetidae</taxon>
        <taxon>Xylariales</taxon>
        <taxon>Hypoxylaceae</taxon>
        <taxon>Hypoxylon</taxon>
    </lineage>
</organism>
<gene>
    <name evidence="1" type="ORF">F4820DRAFT_365645</name>
</gene>
<evidence type="ECO:0000313" key="1">
    <source>
        <dbReference type="EMBL" id="KAI4869735.1"/>
    </source>
</evidence>